<evidence type="ECO:0000313" key="2">
    <source>
        <dbReference type="Proteomes" id="UP000733744"/>
    </source>
</evidence>
<evidence type="ECO:0008006" key="3">
    <source>
        <dbReference type="Google" id="ProtNLM"/>
    </source>
</evidence>
<evidence type="ECO:0000313" key="1">
    <source>
        <dbReference type="EMBL" id="TRW95544.1"/>
    </source>
</evidence>
<dbReference type="Proteomes" id="UP000733744">
    <property type="component" value="Unassembled WGS sequence"/>
</dbReference>
<accession>A0ABY3CAN3</accession>
<dbReference type="EMBL" id="RYFG02000089">
    <property type="protein sequence ID" value="TRW95544.1"/>
    <property type="molecule type" value="Genomic_DNA"/>
</dbReference>
<comment type="caution">
    <text evidence="1">The sequence shown here is derived from an EMBL/GenBank/DDBJ whole genome shotgun (WGS) entry which is preliminary data.</text>
</comment>
<name>A0ABY3CAN3_9GAMM</name>
<protein>
    <recommendedName>
        <fullName evidence="3">Peptidase A1 domain-containing protein</fullName>
    </recommendedName>
</protein>
<organism evidence="1 2">
    <name type="scientific">Candidatus Methylobacter oryzae</name>
    <dbReference type="NCBI Taxonomy" id="2497749"/>
    <lineage>
        <taxon>Bacteria</taxon>
        <taxon>Pseudomonadati</taxon>
        <taxon>Pseudomonadota</taxon>
        <taxon>Gammaproteobacteria</taxon>
        <taxon>Methylococcales</taxon>
        <taxon>Methylococcaceae</taxon>
        <taxon>Methylobacter</taxon>
    </lineage>
</organism>
<reference evidence="1 2" key="1">
    <citation type="journal article" date="2019" name="Antonie Van Leeuwenhoek">
        <title>Description of 'Ca. Methylobacter oryzae' KRF1, a novel species from the environmentally important Methylobacter clade 2.</title>
        <authorList>
            <person name="Khatri K."/>
            <person name="Mohite J.A."/>
            <person name="Pandit P.S."/>
            <person name="Bahulikar R."/>
            <person name="Rahalkar M.C."/>
        </authorList>
    </citation>
    <scope>NUCLEOTIDE SEQUENCE [LARGE SCALE GENOMIC DNA]</scope>
    <source>
        <strain evidence="1 2">KRF1</strain>
    </source>
</reference>
<gene>
    <name evidence="1" type="ORF">EKO24_009835</name>
</gene>
<keyword evidence="2" id="KW-1185">Reference proteome</keyword>
<dbReference type="RefSeq" id="WP_127030162.1">
    <property type="nucleotide sequence ID" value="NZ_RYFG02000089.1"/>
</dbReference>
<sequence length="393" mass="41148">MTNYATPINIPFDQSITGKFKIKIGIANQTNNAYNYDVGLQVQIDTGSCGIVIPAAALYQLVGGKAAISAISSASKDSTTGTTTYNATHLASPLLPGVTTKYEPAAIIYQPSGDSIIGYYYYVEALGIGDDGNGNPQVIAKNVKVIGAISGCPFMMGVGFDRPMIADNAFLANLISAKDATLLYPSYYLDHQTVQLGLNPSNPNPSSFAFQTLITQTKGSEGTYQDWSWSTPQGTIAVTGANETTLLKSTPVSLLIDTGLDLMMVNNMGTLFPSPGTNPDWNTANIALGINANSGSAPSFSFPLTGTASAQLSPGNAVATTVYTTKNSAITNGNVALLDNSRVNTSAPTLVHVISNPANNAFINTGFNPLFAYGMVFDPSNNQVGFKSLEAAD</sequence>
<proteinExistence type="predicted"/>